<feature type="compositionally biased region" description="Polar residues" evidence="1">
    <location>
        <begin position="414"/>
        <end position="424"/>
    </location>
</feature>
<organism evidence="2 3">
    <name type="scientific">Armillaria novae-zelandiae</name>
    <dbReference type="NCBI Taxonomy" id="153914"/>
    <lineage>
        <taxon>Eukaryota</taxon>
        <taxon>Fungi</taxon>
        <taxon>Dikarya</taxon>
        <taxon>Basidiomycota</taxon>
        <taxon>Agaricomycotina</taxon>
        <taxon>Agaricomycetes</taxon>
        <taxon>Agaricomycetidae</taxon>
        <taxon>Agaricales</taxon>
        <taxon>Marasmiineae</taxon>
        <taxon>Physalacriaceae</taxon>
        <taxon>Armillaria</taxon>
    </lineage>
</organism>
<protein>
    <submittedName>
        <fullName evidence="2">Uncharacterized protein</fullName>
    </submittedName>
</protein>
<evidence type="ECO:0000313" key="2">
    <source>
        <dbReference type="EMBL" id="KAK0471614.1"/>
    </source>
</evidence>
<name>A0AA39U6B5_9AGAR</name>
<dbReference type="AlphaFoldDB" id="A0AA39U6B5"/>
<accession>A0AA39U6B5</accession>
<reference evidence="2" key="1">
    <citation type="submission" date="2023-06" db="EMBL/GenBank/DDBJ databases">
        <authorList>
            <consortium name="Lawrence Berkeley National Laboratory"/>
            <person name="Ahrendt S."/>
            <person name="Sahu N."/>
            <person name="Indic B."/>
            <person name="Wong-Bajracharya J."/>
            <person name="Merenyi Z."/>
            <person name="Ke H.-M."/>
            <person name="Monk M."/>
            <person name="Kocsube S."/>
            <person name="Drula E."/>
            <person name="Lipzen A."/>
            <person name="Balint B."/>
            <person name="Henrissat B."/>
            <person name="Andreopoulos B."/>
            <person name="Martin F.M."/>
            <person name="Harder C.B."/>
            <person name="Rigling D."/>
            <person name="Ford K.L."/>
            <person name="Foster G.D."/>
            <person name="Pangilinan J."/>
            <person name="Papanicolaou A."/>
            <person name="Barry K."/>
            <person name="LaButti K."/>
            <person name="Viragh M."/>
            <person name="Koriabine M."/>
            <person name="Yan M."/>
            <person name="Riley R."/>
            <person name="Champramary S."/>
            <person name="Plett K.L."/>
            <person name="Tsai I.J."/>
            <person name="Slot J."/>
            <person name="Sipos G."/>
            <person name="Plett J."/>
            <person name="Nagy L.G."/>
            <person name="Grigoriev I.V."/>
        </authorList>
    </citation>
    <scope>NUCLEOTIDE SEQUENCE</scope>
    <source>
        <strain evidence="2">ICMP 16352</strain>
    </source>
</reference>
<feature type="region of interest" description="Disordered" evidence="1">
    <location>
        <begin position="459"/>
        <end position="484"/>
    </location>
</feature>
<dbReference type="EMBL" id="JAUEPR010000049">
    <property type="protein sequence ID" value="KAK0471614.1"/>
    <property type="molecule type" value="Genomic_DNA"/>
</dbReference>
<proteinExistence type="predicted"/>
<sequence>MARWQHTIVLRHVQNRCQSTKAAHQTGGTPGLYKRVLSPLFFLSLHHLLCDLTSSELSTLPPSTVPLRTTMSMAFNTSSEDLILEEVDTVLGDLLTLARKLIDISASLPADMNVDKDAAEVDSAELPIGSTRAPTSSEARIPAPPQVNVCADAREALVSSSVHIVRSNIDSPQVSFTRIEQVCSKFRRGVVDRSVRVRIPQTQTQTPFPATRTSEYSSSTAATENFFSPAPPMYADATFPFAYAQSQTFPSNRSSSAYGPASTYNPASAFRSAPFGGYMLPVPNTFADVPFRGANPLNGPPPNFSIFERRGPPAQRPTQVYMLPKPGQISHSGFTRPSNDRRLWSMTNPQISSPGNRVYNSPRPPHFIAAPIPVLPIDFSATSFGVDTVEGTPAASSRFNPRTSAAPPVARMPQTETSHETNVNRGRPVFTNPFDNNRVIVEDMRSELGSTTVRQDVAPVESPKSKMASDSMRPEEAANQNGSFGFPASSCTKIEGLDYNIPFEEIYDLDPNDPRIPYWTGCFNHMRALGTI</sequence>
<keyword evidence="3" id="KW-1185">Reference proteome</keyword>
<gene>
    <name evidence="2" type="ORF">IW261DRAFT_1511525</name>
</gene>
<feature type="compositionally biased region" description="Polar residues" evidence="1">
    <location>
        <begin position="394"/>
        <end position="403"/>
    </location>
</feature>
<feature type="region of interest" description="Disordered" evidence="1">
    <location>
        <begin position="392"/>
        <end position="431"/>
    </location>
</feature>
<evidence type="ECO:0000313" key="3">
    <source>
        <dbReference type="Proteomes" id="UP001175227"/>
    </source>
</evidence>
<comment type="caution">
    <text evidence="2">The sequence shown here is derived from an EMBL/GenBank/DDBJ whole genome shotgun (WGS) entry which is preliminary data.</text>
</comment>
<dbReference type="Proteomes" id="UP001175227">
    <property type="component" value="Unassembled WGS sequence"/>
</dbReference>
<evidence type="ECO:0000256" key="1">
    <source>
        <dbReference type="SAM" id="MobiDB-lite"/>
    </source>
</evidence>